<evidence type="ECO:0000313" key="2">
    <source>
        <dbReference type="Proteomes" id="UP000015105"/>
    </source>
</evidence>
<reference evidence="2" key="2">
    <citation type="journal article" date="2017" name="Nat. Plants">
        <title>The Aegilops tauschii genome reveals multiple impacts of transposons.</title>
        <authorList>
            <person name="Zhao G."/>
            <person name="Zou C."/>
            <person name="Li K."/>
            <person name="Wang K."/>
            <person name="Li T."/>
            <person name="Gao L."/>
            <person name="Zhang X."/>
            <person name="Wang H."/>
            <person name="Yang Z."/>
            <person name="Liu X."/>
            <person name="Jiang W."/>
            <person name="Mao L."/>
            <person name="Kong X."/>
            <person name="Jiao Y."/>
            <person name="Jia J."/>
        </authorList>
    </citation>
    <scope>NUCLEOTIDE SEQUENCE [LARGE SCALE GENOMIC DNA]</scope>
    <source>
        <strain evidence="2">cv. AL8/78</strain>
    </source>
</reference>
<reference evidence="1" key="5">
    <citation type="journal article" date="2021" name="G3 (Bethesda)">
        <title>Aegilops tauschii genome assembly Aet v5.0 features greater sequence contiguity and improved annotation.</title>
        <authorList>
            <person name="Wang L."/>
            <person name="Zhu T."/>
            <person name="Rodriguez J.C."/>
            <person name="Deal K.R."/>
            <person name="Dubcovsky J."/>
            <person name="McGuire P.E."/>
            <person name="Lux T."/>
            <person name="Spannagl M."/>
            <person name="Mayer K.F.X."/>
            <person name="Baldrich P."/>
            <person name="Meyers B.C."/>
            <person name="Huo N."/>
            <person name="Gu Y.Q."/>
            <person name="Zhou H."/>
            <person name="Devos K.M."/>
            <person name="Bennetzen J.L."/>
            <person name="Unver T."/>
            <person name="Budak H."/>
            <person name="Gulick P.J."/>
            <person name="Galiba G."/>
            <person name="Kalapos B."/>
            <person name="Nelson D.R."/>
            <person name="Li P."/>
            <person name="You F.M."/>
            <person name="Luo M.C."/>
            <person name="Dvorak J."/>
        </authorList>
    </citation>
    <scope>NUCLEOTIDE SEQUENCE [LARGE SCALE GENOMIC DNA]</scope>
    <source>
        <strain evidence="1">cv. AL8/78</strain>
    </source>
</reference>
<dbReference type="EnsemblPlants" id="AET3Gv20020300.8">
    <property type="protein sequence ID" value="AET3Gv20020300.8"/>
    <property type="gene ID" value="AET3Gv20020300"/>
</dbReference>
<dbReference type="Proteomes" id="UP000015105">
    <property type="component" value="Chromosome 3D"/>
</dbReference>
<evidence type="ECO:0000313" key="1">
    <source>
        <dbReference type="EnsemblPlants" id="AET3Gv20020300.8"/>
    </source>
</evidence>
<dbReference type="Gramene" id="AET3Gv20020300.8">
    <property type="protein sequence ID" value="AET3Gv20020300.8"/>
    <property type="gene ID" value="AET3Gv20020300"/>
</dbReference>
<keyword evidence="2" id="KW-1185">Reference proteome</keyword>
<proteinExistence type="predicted"/>
<organism evidence="1 2">
    <name type="scientific">Aegilops tauschii subsp. strangulata</name>
    <name type="common">Goatgrass</name>
    <dbReference type="NCBI Taxonomy" id="200361"/>
    <lineage>
        <taxon>Eukaryota</taxon>
        <taxon>Viridiplantae</taxon>
        <taxon>Streptophyta</taxon>
        <taxon>Embryophyta</taxon>
        <taxon>Tracheophyta</taxon>
        <taxon>Spermatophyta</taxon>
        <taxon>Magnoliopsida</taxon>
        <taxon>Liliopsida</taxon>
        <taxon>Poales</taxon>
        <taxon>Poaceae</taxon>
        <taxon>BOP clade</taxon>
        <taxon>Pooideae</taxon>
        <taxon>Triticodae</taxon>
        <taxon>Triticeae</taxon>
        <taxon>Triticinae</taxon>
        <taxon>Aegilops</taxon>
    </lineage>
</organism>
<accession>A0A453DP18</accession>
<reference evidence="1" key="4">
    <citation type="submission" date="2019-03" db="UniProtKB">
        <authorList>
            <consortium name="EnsemblPlants"/>
        </authorList>
    </citation>
    <scope>IDENTIFICATION</scope>
</reference>
<name>A0A453DP18_AEGTS</name>
<sequence length="72" mass="7952">MRTGCGRAMSEVDHKGFCVLIISSHFAYLFTDVRVACAVSVQMMFVSQFVGFLDVSYIVHSCKQRVCLLVGG</sequence>
<protein>
    <submittedName>
        <fullName evidence="1">Uncharacterized protein</fullName>
    </submittedName>
</protein>
<dbReference type="AlphaFoldDB" id="A0A453DP18"/>
<reference evidence="2" key="1">
    <citation type="journal article" date="2014" name="Science">
        <title>Ancient hybridizations among the ancestral genomes of bread wheat.</title>
        <authorList>
            <consortium name="International Wheat Genome Sequencing Consortium,"/>
            <person name="Marcussen T."/>
            <person name="Sandve S.R."/>
            <person name="Heier L."/>
            <person name="Spannagl M."/>
            <person name="Pfeifer M."/>
            <person name="Jakobsen K.S."/>
            <person name="Wulff B.B."/>
            <person name="Steuernagel B."/>
            <person name="Mayer K.F."/>
            <person name="Olsen O.A."/>
        </authorList>
    </citation>
    <scope>NUCLEOTIDE SEQUENCE [LARGE SCALE GENOMIC DNA]</scope>
    <source>
        <strain evidence="2">cv. AL8/78</strain>
    </source>
</reference>
<reference evidence="1" key="3">
    <citation type="journal article" date="2017" name="Nature">
        <title>Genome sequence of the progenitor of the wheat D genome Aegilops tauschii.</title>
        <authorList>
            <person name="Luo M.C."/>
            <person name="Gu Y.Q."/>
            <person name="Puiu D."/>
            <person name="Wang H."/>
            <person name="Twardziok S.O."/>
            <person name="Deal K.R."/>
            <person name="Huo N."/>
            <person name="Zhu T."/>
            <person name="Wang L."/>
            <person name="Wang Y."/>
            <person name="McGuire P.E."/>
            <person name="Liu S."/>
            <person name="Long H."/>
            <person name="Ramasamy R.K."/>
            <person name="Rodriguez J.C."/>
            <person name="Van S.L."/>
            <person name="Yuan L."/>
            <person name="Wang Z."/>
            <person name="Xia Z."/>
            <person name="Xiao L."/>
            <person name="Anderson O.D."/>
            <person name="Ouyang S."/>
            <person name="Liang Y."/>
            <person name="Zimin A.V."/>
            <person name="Pertea G."/>
            <person name="Qi P."/>
            <person name="Bennetzen J.L."/>
            <person name="Dai X."/>
            <person name="Dawson M.W."/>
            <person name="Muller H.G."/>
            <person name="Kugler K."/>
            <person name="Rivarola-Duarte L."/>
            <person name="Spannagl M."/>
            <person name="Mayer K.F.X."/>
            <person name="Lu F.H."/>
            <person name="Bevan M.W."/>
            <person name="Leroy P."/>
            <person name="Li P."/>
            <person name="You F.M."/>
            <person name="Sun Q."/>
            <person name="Liu Z."/>
            <person name="Lyons E."/>
            <person name="Wicker T."/>
            <person name="Salzberg S.L."/>
            <person name="Devos K.M."/>
            <person name="Dvorak J."/>
        </authorList>
    </citation>
    <scope>NUCLEOTIDE SEQUENCE [LARGE SCALE GENOMIC DNA]</scope>
    <source>
        <strain evidence="1">cv. AL8/78</strain>
    </source>
</reference>